<dbReference type="PANTHER" id="PTHR45436:SF5">
    <property type="entry name" value="SENSOR HISTIDINE KINASE TRCS"/>
    <property type="match status" value="1"/>
</dbReference>
<protein>
    <recommendedName>
        <fullName evidence="3">histidine kinase</fullName>
        <ecNumber evidence="3">2.7.13.3</ecNumber>
    </recommendedName>
</protein>
<dbReference type="SMART" id="SM00388">
    <property type="entry name" value="HisKA"/>
    <property type="match status" value="1"/>
</dbReference>
<proteinExistence type="predicted"/>
<feature type="transmembrane region" description="Helical" evidence="12">
    <location>
        <begin position="105"/>
        <end position="124"/>
    </location>
</feature>
<dbReference type="PROSITE" id="PS50885">
    <property type="entry name" value="HAMP"/>
    <property type="match status" value="1"/>
</dbReference>
<dbReference type="SUPFAM" id="SSF158472">
    <property type="entry name" value="HAMP domain-like"/>
    <property type="match status" value="1"/>
</dbReference>
<feature type="transmembrane region" description="Helical" evidence="12">
    <location>
        <begin position="48"/>
        <end position="69"/>
    </location>
</feature>
<keyword evidence="16" id="KW-1185">Reference proteome</keyword>
<keyword evidence="10 12" id="KW-0472">Membrane</keyword>
<dbReference type="Pfam" id="PF00672">
    <property type="entry name" value="HAMP"/>
    <property type="match status" value="1"/>
</dbReference>
<evidence type="ECO:0000256" key="5">
    <source>
        <dbReference type="ARBA" id="ARBA00022679"/>
    </source>
</evidence>
<dbReference type="InterPro" id="IPR050428">
    <property type="entry name" value="TCS_sensor_his_kinase"/>
</dbReference>
<keyword evidence="7 15" id="KW-0418">Kinase</keyword>
<dbReference type="CDD" id="cd00082">
    <property type="entry name" value="HisKA"/>
    <property type="match status" value="1"/>
</dbReference>
<dbReference type="InterPro" id="IPR004358">
    <property type="entry name" value="Sig_transdc_His_kin-like_C"/>
</dbReference>
<dbReference type="GO" id="GO:0005886">
    <property type="term" value="C:plasma membrane"/>
    <property type="evidence" value="ECO:0007669"/>
    <property type="project" value="UniProtKB-SubCell"/>
</dbReference>
<evidence type="ECO:0000256" key="1">
    <source>
        <dbReference type="ARBA" id="ARBA00000085"/>
    </source>
</evidence>
<evidence type="ECO:0000256" key="12">
    <source>
        <dbReference type="SAM" id="Phobius"/>
    </source>
</evidence>
<evidence type="ECO:0000259" key="13">
    <source>
        <dbReference type="PROSITE" id="PS50109"/>
    </source>
</evidence>
<dbReference type="SMART" id="SM00304">
    <property type="entry name" value="HAMP"/>
    <property type="match status" value="1"/>
</dbReference>
<dbReference type="SUPFAM" id="SSF47384">
    <property type="entry name" value="Homodimeric domain of signal transducing histidine kinase"/>
    <property type="match status" value="1"/>
</dbReference>
<evidence type="ECO:0000259" key="14">
    <source>
        <dbReference type="PROSITE" id="PS50885"/>
    </source>
</evidence>
<feature type="domain" description="Histidine kinase" evidence="13">
    <location>
        <begin position="186"/>
        <end position="398"/>
    </location>
</feature>
<dbReference type="PRINTS" id="PR00344">
    <property type="entry name" value="BCTRLSENSOR"/>
</dbReference>
<name>A0A5C4VNQ8_9ACTN</name>
<dbReference type="Gene3D" id="1.10.287.130">
    <property type="match status" value="1"/>
</dbReference>
<evidence type="ECO:0000256" key="9">
    <source>
        <dbReference type="ARBA" id="ARBA00023012"/>
    </source>
</evidence>
<dbReference type="InterPro" id="IPR036890">
    <property type="entry name" value="HATPase_C_sf"/>
</dbReference>
<evidence type="ECO:0000256" key="8">
    <source>
        <dbReference type="ARBA" id="ARBA00022989"/>
    </source>
</evidence>
<keyword evidence="8 12" id="KW-1133">Transmembrane helix</keyword>
<keyword evidence="9" id="KW-0902">Two-component regulatory system</keyword>
<dbReference type="Gene3D" id="3.30.565.10">
    <property type="entry name" value="Histidine kinase-like ATPase, C-terminal domain"/>
    <property type="match status" value="1"/>
</dbReference>
<dbReference type="EC" id="2.7.13.3" evidence="3"/>
<dbReference type="Pfam" id="PF02518">
    <property type="entry name" value="HATPase_c"/>
    <property type="match status" value="1"/>
</dbReference>
<evidence type="ECO:0000256" key="7">
    <source>
        <dbReference type="ARBA" id="ARBA00022777"/>
    </source>
</evidence>
<feature type="region of interest" description="Disordered" evidence="11">
    <location>
        <begin position="1"/>
        <end position="32"/>
    </location>
</feature>
<evidence type="ECO:0000313" key="15">
    <source>
        <dbReference type="EMBL" id="TNM37467.1"/>
    </source>
</evidence>
<dbReference type="PANTHER" id="PTHR45436">
    <property type="entry name" value="SENSOR HISTIDINE KINASE YKOH"/>
    <property type="match status" value="1"/>
</dbReference>
<keyword evidence="6 12" id="KW-0812">Transmembrane</keyword>
<accession>A0A5C4VNQ8</accession>
<dbReference type="SMART" id="SM00387">
    <property type="entry name" value="HATPase_c"/>
    <property type="match status" value="1"/>
</dbReference>
<dbReference type="CDD" id="cd06225">
    <property type="entry name" value="HAMP"/>
    <property type="match status" value="1"/>
</dbReference>
<organism evidence="15 16">
    <name type="scientific">Nocardioides albidus</name>
    <dbReference type="NCBI Taxonomy" id="1517589"/>
    <lineage>
        <taxon>Bacteria</taxon>
        <taxon>Bacillati</taxon>
        <taxon>Actinomycetota</taxon>
        <taxon>Actinomycetes</taxon>
        <taxon>Propionibacteriales</taxon>
        <taxon>Nocardioidaceae</taxon>
        <taxon>Nocardioides</taxon>
    </lineage>
</organism>
<evidence type="ECO:0000256" key="11">
    <source>
        <dbReference type="SAM" id="MobiDB-lite"/>
    </source>
</evidence>
<dbReference type="EMBL" id="VDMP01000026">
    <property type="protein sequence ID" value="TNM37467.1"/>
    <property type="molecule type" value="Genomic_DNA"/>
</dbReference>
<comment type="caution">
    <text evidence="15">The sequence shown here is derived from an EMBL/GenBank/DDBJ whole genome shotgun (WGS) entry which is preliminary data.</text>
</comment>
<evidence type="ECO:0000313" key="16">
    <source>
        <dbReference type="Proteomes" id="UP000313231"/>
    </source>
</evidence>
<dbReference type="PROSITE" id="PS50109">
    <property type="entry name" value="HIS_KIN"/>
    <property type="match status" value="1"/>
</dbReference>
<reference evidence="15 16" key="1">
    <citation type="journal article" date="2016" name="Int. J. Syst. Evol. Microbiol.">
        <title>Nocardioides albidus sp. nov., an actinobacterium isolated from garden soil.</title>
        <authorList>
            <person name="Singh H."/>
            <person name="Du J."/>
            <person name="Trinh H."/>
            <person name="Won K."/>
            <person name="Yang J.E."/>
            <person name="Yin C."/>
            <person name="Kook M."/>
            <person name="Yi T.H."/>
        </authorList>
    </citation>
    <scope>NUCLEOTIDE SEQUENCE [LARGE SCALE GENOMIC DNA]</scope>
    <source>
        <strain evidence="15 16">CCTCC AB 2015297</strain>
    </source>
</reference>
<dbReference type="Pfam" id="PF00512">
    <property type="entry name" value="HisKA"/>
    <property type="match status" value="1"/>
</dbReference>
<dbReference type="OrthoDB" id="9786919at2"/>
<dbReference type="Proteomes" id="UP000313231">
    <property type="component" value="Unassembled WGS sequence"/>
</dbReference>
<dbReference type="GO" id="GO:0000155">
    <property type="term" value="F:phosphorelay sensor kinase activity"/>
    <property type="evidence" value="ECO:0007669"/>
    <property type="project" value="InterPro"/>
</dbReference>
<gene>
    <name evidence="15" type="ORF">FHP29_16730</name>
</gene>
<keyword evidence="4" id="KW-0597">Phosphoprotein</keyword>
<comment type="subcellular location">
    <subcellularLocation>
        <location evidence="2">Cell membrane</location>
    </subcellularLocation>
</comment>
<dbReference type="InterPro" id="IPR003660">
    <property type="entry name" value="HAMP_dom"/>
</dbReference>
<sequence length="402" mass="42487">MSAAPRRPARSRTGRLSSVGDAGDAPSGGAQQRQIGGFRLSVRLKLTLSYAGFLMVAGVLLLAVVWVFLLRYVPENPQFVSAGGGRPGPNVPSRSDLQEAFVPKATLVLAFLLMFGLVGGWLLAGRMLAPLARITDATRLAGRGSLAHRIRMDGPRDEFRELADAFDTMLGQVEAQVAEQQRFAANASHELRTPLAVTQTLLEVARNDPDHDQRELVERLTVVNGRAIDLTEALLLLSRADRRSFARGPVDLSLLAEEAAETLLPLAERRGVGIGTTGDPATTIGSDALLLQMTTNLVHNAVVHNLPGGGSVWVATAVRGHDAVLTVENTGSALAPHLVATLVEPFQRGSARIRGDHSGVGLGLAIVRSIVDAHDGTLHLEPRAGGGLRVTVHLPVAAGTNG</sequence>
<evidence type="ECO:0000256" key="10">
    <source>
        <dbReference type="ARBA" id="ARBA00023136"/>
    </source>
</evidence>
<dbReference type="InterPro" id="IPR005467">
    <property type="entry name" value="His_kinase_dom"/>
</dbReference>
<evidence type="ECO:0000256" key="4">
    <source>
        <dbReference type="ARBA" id="ARBA00022553"/>
    </source>
</evidence>
<dbReference type="Gene3D" id="6.10.340.10">
    <property type="match status" value="1"/>
</dbReference>
<comment type="catalytic activity">
    <reaction evidence="1">
        <text>ATP + protein L-histidine = ADP + protein N-phospho-L-histidine.</text>
        <dbReference type="EC" id="2.7.13.3"/>
    </reaction>
</comment>
<evidence type="ECO:0000256" key="6">
    <source>
        <dbReference type="ARBA" id="ARBA00022692"/>
    </source>
</evidence>
<evidence type="ECO:0000256" key="3">
    <source>
        <dbReference type="ARBA" id="ARBA00012438"/>
    </source>
</evidence>
<feature type="domain" description="HAMP" evidence="14">
    <location>
        <begin position="125"/>
        <end position="178"/>
    </location>
</feature>
<dbReference type="InterPro" id="IPR036097">
    <property type="entry name" value="HisK_dim/P_sf"/>
</dbReference>
<dbReference type="AlphaFoldDB" id="A0A5C4VNQ8"/>
<dbReference type="SUPFAM" id="SSF55874">
    <property type="entry name" value="ATPase domain of HSP90 chaperone/DNA topoisomerase II/histidine kinase"/>
    <property type="match status" value="1"/>
</dbReference>
<dbReference type="InterPro" id="IPR003594">
    <property type="entry name" value="HATPase_dom"/>
</dbReference>
<dbReference type="InterPro" id="IPR003661">
    <property type="entry name" value="HisK_dim/P_dom"/>
</dbReference>
<evidence type="ECO:0000256" key="2">
    <source>
        <dbReference type="ARBA" id="ARBA00004236"/>
    </source>
</evidence>
<keyword evidence="5" id="KW-0808">Transferase</keyword>